<reference evidence="2" key="1">
    <citation type="submission" date="2016-10" db="EMBL/GenBank/DDBJ databases">
        <authorList>
            <person name="de Groot N.N."/>
        </authorList>
    </citation>
    <scope>NUCLEOTIDE SEQUENCE</scope>
</reference>
<name>A0A1W1CSG7_9ZZZZ</name>
<gene>
    <name evidence="2" type="ORF">MNB_SM-4-1689</name>
</gene>
<keyword evidence="1" id="KW-0812">Transmembrane</keyword>
<feature type="transmembrane region" description="Helical" evidence="1">
    <location>
        <begin position="62"/>
        <end position="95"/>
    </location>
</feature>
<feature type="transmembrane region" description="Helical" evidence="1">
    <location>
        <begin position="30"/>
        <end position="50"/>
    </location>
</feature>
<accession>A0A1W1CSG7</accession>
<organism evidence="2">
    <name type="scientific">hydrothermal vent metagenome</name>
    <dbReference type="NCBI Taxonomy" id="652676"/>
    <lineage>
        <taxon>unclassified sequences</taxon>
        <taxon>metagenomes</taxon>
        <taxon>ecological metagenomes</taxon>
    </lineage>
</organism>
<proteinExistence type="predicted"/>
<evidence type="ECO:0000313" key="2">
    <source>
        <dbReference type="EMBL" id="SFV68642.1"/>
    </source>
</evidence>
<keyword evidence="1" id="KW-1133">Transmembrane helix</keyword>
<protein>
    <submittedName>
        <fullName evidence="2">Uncharacterized protein</fullName>
    </submittedName>
</protein>
<dbReference type="EMBL" id="FPHF01000107">
    <property type="protein sequence ID" value="SFV68642.1"/>
    <property type="molecule type" value="Genomic_DNA"/>
</dbReference>
<sequence length="112" mass="13307">MYGLDKFIFEFNEFIFDVRGSTNGRYIDEYIFLIIIFISLVLTYALLIFMQRNQALTNKYIAEAFILFFYVVTFIIGAYMQIIISLAFLGAIYIIYTNEKYIKIKEKLDELL</sequence>
<dbReference type="AlphaFoldDB" id="A0A1W1CSG7"/>
<keyword evidence="1" id="KW-0472">Membrane</keyword>
<evidence type="ECO:0000256" key="1">
    <source>
        <dbReference type="SAM" id="Phobius"/>
    </source>
</evidence>